<gene>
    <name evidence="1" type="ORF">L0U88_08565</name>
</gene>
<dbReference type="RefSeq" id="WP_234865584.1">
    <property type="nucleotide sequence ID" value="NZ_JAKEVY010000002.1"/>
</dbReference>
<accession>A0ABS9BHF0</accession>
<proteinExistence type="predicted"/>
<evidence type="ECO:0000313" key="1">
    <source>
        <dbReference type="EMBL" id="MCF1714675.1"/>
    </source>
</evidence>
<organism evidence="1 2">
    <name type="scientific">Flavihumibacter fluminis</name>
    <dbReference type="NCBI Taxonomy" id="2909236"/>
    <lineage>
        <taxon>Bacteria</taxon>
        <taxon>Pseudomonadati</taxon>
        <taxon>Bacteroidota</taxon>
        <taxon>Chitinophagia</taxon>
        <taxon>Chitinophagales</taxon>
        <taxon>Chitinophagaceae</taxon>
        <taxon>Flavihumibacter</taxon>
    </lineage>
</organism>
<comment type="caution">
    <text evidence="1">The sequence shown here is derived from an EMBL/GenBank/DDBJ whole genome shotgun (WGS) entry which is preliminary data.</text>
</comment>
<protein>
    <submittedName>
        <fullName evidence="1">Uncharacterized protein</fullName>
    </submittedName>
</protein>
<evidence type="ECO:0000313" key="2">
    <source>
        <dbReference type="Proteomes" id="UP001200145"/>
    </source>
</evidence>
<reference evidence="1 2" key="1">
    <citation type="submission" date="2022-01" db="EMBL/GenBank/DDBJ databases">
        <title>Flavihumibacter sp. nov., isolated from sediment of a river.</title>
        <authorList>
            <person name="Liu H."/>
        </authorList>
    </citation>
    <scope>NUCLEOTIDE SEQUENCE [LARGE SCALE GENOMIC DNA]</scope>
    <source>
        <strain evidence="1 2">RY-1</strain>
    </source>
</reference>
<sequence length="128" mass="13753">MLLNLHTRISKYSLKLLVAAVFLSVTGLAVASMGGEKKAKKASKATEDFVPIRTTAGFTLKAGPSYKGSLGFNSSKVTNGTLSINTLVTYQKGNTTYIMPYNSRISVGKTTPCNSSTQMLNLKVRINK</sequence>
<name>A0ABS9BHF0_9BACT</name>
<dbReference type="EMBL" id="JAKEVY010000002">
    <property type="protein sequence ID" value="MCF1714675.1"/>
    <property type="molecule type" value="Genomic_DNA"/>
</dbReference>
<keyword evidence="2" id="KW-1185">Reference proteome</keyword>
<dbReference type="Proteomes" id="UP001200145">
    <property type="component" value="Unassembled WGS sequence"/>
</dbReference>